<dbReference type="InterPro" id="IPR004843">
    <property type="entry name" value="Calcineurin-like_PHP"/>
</dbReference>
<dbReference type="EC" id="3.1.3.16" evidence="1"/>
<dbReference type="Proteomes" id="UP001470230">
    <property type="component" value="Unassembled WGS sequence"/>
</dbReference>
<name>A0ABR2I555_9EUKA</name>
<keyword evidence="1" id="KW-0378">Hydrolase</keyword>
<evidence type="ECO:0000259" key="2">
    <source>
        <dbReference type="PROSITE" id="PS00125"/>
    </source>
</evidence>
<dbReference type="Gene3D" id="3.60.21.10">
    <property type="match status" value="1"/>
</dbReference>
<dbReference type="PRINTS" id="PR00114">
    <property type="entry name" value="STPHPHTASE"/>
</dbReference>
<comment type="caution">
    <text evidence="3">The sequence shown here is derived from an EMBL/GenBank/DDBJ whole genome shotgun (WGS) entry which is preliminary data.</text>
</comment>
<evidence type="ECO:0000256" key="1">
    <source>
        <dbReference type="RuleBase" id="RU004273"/>
    </source>
</evidence>
<dbReference type="Pfam" id="PF00149">
    <property type="entry name" value="Metallophos"/>
    <property type="match status" value="1"/>
</dbReference>
<feature type="domain" description="Serine/threonine specific protein phosphatases" evidence="2">
    <location>
        <begin position="129"/>
        <end position="134"/>
    </location>
</feature>
<dbReference type="EMBL" id="JAPFFF010000020">
    <property type="protein sequence ID" value="KAK8857563.1"/>
    <property type="molecule type" value="Genomic_DNA"/>
</dbReference>
<sequence length="471" mass="54039">MNKTATFILSTYSFVFKNSINKLLDVGYLSKNGDPIPSFDENVLLNLCHDAKEIFEKENNILQIDGDVIIVGDIHGSFHDLIRILNYFQNNQKKVLFLGDYVDRGNFSIECITILLALKVIRPDLFFMIRGNHEFDLICSKYGFKEEILNYYNPKKSTLLEDDTPPKSILLMNLENEQSNELYHEYLADHNDMNCYKYSETLYDAFLNVFSYLPVCAIVNDTTFCIHGGLSPRLDLVEDLNRNITRPIVQFDENSLFSDVVWGDPSSGFNCMYRGNPRGQGYLFNLASVNFFLAKNSLKRIVRAHECVRDGIQCVFDNKCITVFSASSYSHNSGNRSGIMELFQKDDHFEFKSFPPIERLQKSDTVYYKVQNQDKIDRLPFSLLYPFLNVNSPIRLSPSMKLGTKPARKSHNSINNSKLAPFMKPSFTTKSKKSINLTHSPSIGNIEINSVNHRDKTHPKMVTSQSVPKFF</sequence>
<reference evidence="3 4" key="1">
    <citation type="submission" date="2024-04" db="EMBL/GenBank/DDBJ databases">
        <title>Tritrichomonas musculus Genome.</title>
        <authorList>
            <person name="Alves-Ferreira E."/>
            <person name="Grigg M."/>
            <person name="Lorenzi H."/>
            <person name="Galac M."/>
        </authorList>
    </citation>
    <scope>NUCLEOTIDE SEQUENCE [LARGE SCALE GENOMIC DNA]</scope>
    <source>
        <strain evidence="3 4">EAF2021</strain>
    </source>
</reference>
<dbReference type="InterPro" id="IPR050341">
    <property type="entry name" value="PP1_catalytic_subunit"/>
</dbReference>
<accession>A0ABR2I555</accession>
<organism evidence="3 4">
    <name type="scientific">Tritrichomonas musculus</name>
    <dbReference type="NCBI Taxonomy" id="1915356"/>
    <lineage>
        <taxon>Eukaryota</taxon>
        <taxon>Metamonada</taxon>
        <taxon>Parabasalia</taxon>
        <taxon>Tritrichomonadida</taxon>
        <taxon>Tritrichomonadidae</taxon>
        <taxon>Tritrichomonas</taxon>
    </lineage>
</organism>
<comment type="catalytic activity">
    <reaction evidence="1">
        <text>O-phospho-L-threonyl-[protein] + H2O = L-threonyl-[protein] + phosphate</text>
        <dbReference type="Rhea" id="RHEA:47004"/>
        <dbReference type="Rhea" id="RHEA-COMP:11060"/>
        <dbReference type="Rhea" id="RHEA-COMP:11605"/>
        <dbReference type="ChEBI" id="CHEBI:15377"/>
        <dbReference type="ChEBI" id="CHEBI:30013"/>
        <dbReference type="ChEBI" id="CHEBI:43474"/>
        <dbReference type="ChEBI" id="CHEBI:61977"/>
        <dbReference type="EC" id="3.1.3.16"/>
    </reaction>
</comment>
<dbReference type="PROSITE" id="PS00125">
    <property type="entry name" value="SER_THR_PHOSPHATASE"/>
    <property type="match status" value="1"/>
</dbReference>
<comment type="similarity">
    <text evidence="1">Belongs to the PPP phosphatase family.</text>
</comment>
<gene>
    <name evidence="3" type="ORF">M9Y10_015968</name>
</gene>
<evidence type="ECO:0000313" key="3">
    <source>
        <dbReference type="EMBL" id="KAK8857563.1"/>
    </source>
</evidence>
<proteinExistence type="inferred from homology"/>
<dbReference type="PANTHER" id="PTHR11668:SF494">
    <property type="entry name" value="PROTEIN PHOSPHATASE, PUTATIVE-RELATED"/>
    <property type="match status" value="1"/>
</dbReference>
<dbReference type="InterPro" id="IPR006186">
    <property type="entry name" value="Ser/Thr-sp_prot-phosphatase"/>
</dbReference>
<dbReference type="InterPro" id="IPR029052">
    <property type="entry name" value="Metallo-depent_PP-like"/>
</dbReference>
<dbReference type="SMART" id="SM00156">
    <property type="entry name" value="PP2Ac"/>
    <property type="match status" value="1"/>
</dbReference>
<keyword evidence="4" id="KW-1185">Reference proteome</keyword>
<dbReference type="SUPFAM" id="SSF56300">
    <property type="entry name" value="Metallo-dependent phosphatases"/>
    <property type="match status" value="1"/>
</dbReference>
<dbReference type="PANTHER" id="PTHR11668">
    <property type="entry name" value="SERINE/THREONINE PROTEIN PHOSPHATASE"/>
    <property type="match status" value="1"/>
</dbReference>
<evidence type="ECO:0000313" key="4">
    <source>
        <dbReference type="Proteomes" id="UP001470230"/>
    </source>
</evidence>
<protein>
    <recommendedName>
        <fullName evidence="1">Serine/threonine-protein phosphatase</fullName>
        <ecNumber evidence="1">3.1.3.16</ecNumber>
    </recommendedName>
</protein>